<sequence>MNELDTRLRAFINSPDNFLDSVALVNAFHHFPVWASKEFYTITIEGQELVPVFTDKDDMALFKADQTDAQSQYWLERSAIAVLEEVIKKGASGLVFNLKKKGDFGNSTVFKSSDMIQFLNTFTTILNQVMSDENQEADTFEKIYFVPAFVQVKSENYYDRFFPTMSTPEGKSYIPAFSNLQSFAKWYNQDDFGGAFRKAQGVILTWKLEDIYQPRNGENERDETVGVAVNPFDEEQILIDWTDIEK</sequence>
<dbReference type="Proteomes" id="UP000483839">
    <property type="component" value="Unassembled WGS sequence"/>
</dbReference>
<protein>
    <submittedName>
        <fullName evidence="1">SseB family protein</fullName>
    </submittedName>
</protein>
<accession>A0A6L6G7T0</accession>
<gene>
    <name evidence="1" type="ORF">GKS16_02780</name>
</gene>
<name>A0A6L6G7T0_STRUB</name>
<dbReference type="AlphaFoldDB" id="A0A6L6G7T0"/>
<evidence type="ECO:0000313" key="1">
    <source>
        <dbReference type="EMBL" id="MTD01210.1"/>
    </source>
</evidence>
<dbReference type="RefSeq" id="WP_046389051.1">
    <property type="nucleotide sequence ID" value="NZ_BAABQC010000004.1"/>
</dbReference>
<dbReference type="EMBL" id="WLXI01000027">
    <property type="protein sequence ID" value="MTD01210.1"/>
    <property type="molecule type" value="Genomic_DNA"/>
</dbReference>
<evidence type="ECO:0000313" key="2">
    <source>
        <dbReference type="Proteomes" id="UP000483839"/>
    </source>
</evidence>
<comment type="caution">
    <text evidence="1">The sequence shown here is derived from an EMBL/GenBank/DDBJ whole genome shotgun (WGS) entry which is preliminary data.</text>
</comment>
<reference evidence="1 2" key="1">
    <citation type="submission" date="2019-11" db="EMBL/GenBank/DDBJ databases">
        <title>Streptococcus uberis isolated from clinical mastitis cases on a southeastern Queensland dairy.</title>
        <authorList>
            <person name="Workentine M.L."/>
            <person name="Price R."/>
            <person name="Olchowy T."/>
        </authorList>
    </citation>
    <scope>NUCLEOTIDE SEQUENCE [LARGE SCALE GENOMIC DNA]</scope>
    <source>
        <strain evidence="1 2">OLC4459-A17</strain>
    </source>
</reference>
<proteinExistence type="predicted"/>
<organism evidence="1 2">
    <name type="scientific">Streptococcus uberis</name>
    <dbReference type="NCBI Taxonomy" id="1349"/>
    <lineage>
        <taxon>Bacteria</taxon>
        <taxon>Bacillati</taxon>
        <taxon>Bacillota</taxon>
        <taxon>Bacilli</taxon>
        <taxon>Lactobacillales</taxon>
        <taxon>Streptococcaceae</taxon>
        <taxon>Streptococcus</taxon>
    </lineage>
</organism>